<dbReference type="SMART" id="SM00421">
    <property type="entry name" value="HTH_LUXR"/>
    <property type="match status" value="1"/>
</dbReference>
<dbReference type="PRINTS" id="PR00038">
    <property type="entry name" value="HTHLUXR"/>
</dbReference>
<dbReference type="PROSITE" id="PS50043">
    <property type="entry name" value="HTH_LUXR_2"/>
    <property type="match status" value="1"/>
</dbReference>
<dbReference type="RefSeq" id="WP_344791708.1">
    <property type="nucleotide sequence ID" value="NZ_BAABBV010000001.1"/>
</dbReference>
<dbReference type="InterPro" id="IPR016032">
    <property type="entry name" value="Sig_transdc_resp-reg_C-effctor"/>
</dbReference>
<reference evidence="5" key="1">
    <citation type="journal article" date="2014" name="Int. J. Syst. Evol. Microbiol.">
        <title>Complete genome of a new Firmicutes species belonging to the dominant human colonic microbiota ('Ruminococcus bicirculans') reveals two chromosomes and a selective capacity to utilize plant glucans.</title>
        <authorList>
            <consortium name="NISC Comparative Sequencing Program"/>
            <person name="Wegmann U."/>
            <person name="Louis P."/>
            <person name="Goesmann A."/>
            <person name="Henrissat B."/>
            <person name="Duncan S.H."/>
            <person name="Flint H.J."/>
        </authorList>
    </citation>
    <scope>NUCLEOTIDE SEQUENCE</scope>
    <source>
        <strain evidence="5">JCM 17590</strain>
    </source>
</reference>
<reference evidence="5" key="2">
    <citation type="submission" date="2023-12" db="EMBL/GenBank/DDBJ databases">
        <authorList>
            <person name="Sun Q."/>
            <person name="Inoue M."/>
        </authorList>
    </citation>
    <scope>NUCLEOTIDE SEQUENCE</scope>
    <source>
        <strain evidence="5">JCM 17590</strain>
    </source>
</reference>
<organism evidence="5 6">
    <name type="scientific">Gryllotalpicola daejeonensis</name>
    <dbReference type="NCBI Taxonomy" id="993087"/>
    <lineage>
        <taxon>Bacteria</taxon>
        <taxon>Bacillati</taxon>
        <taxon>Actinomycetota</taxon>
        <taxon>Actinomycetes</taxon>
        <taxon>Micrococcales</taxon>
        <taxon>Microbacteriaceae</taxon>
        <taxon>Gryllotalpicola</taxon>
    </lineage>
</organism>
<evidence type="ECO:0000259" key="4">
    <source>
        <dbReference type="PROSITE" id="PS50043"/>
    </source>
</evidence>
<keyword evidence="2" id="KW-0238">DNA-binding</keyword>
<accession>A0ABP7ZKV8</accession>
<dbReference type="PROSITE" id="PS00622">
    <property type="entry name" value="HTH_LUXR_1"/>
    <property type="match status" value="1"/>
</dbReference>
<protein>
    <submittedName>
        <fullName evidence="5">LuxR C-terminal-related transcriptional regulator</fullName>
    </submittedName>
</protein>
<proteinExistence type="predicted"/>
<evidence type="ECO:0000313" key="6">
    <source>
        <dbReference type="Proteomes" id="UP001415169"/>
    </source>
</evidence>
<comment type="caution">
    <text evidence="5">The sequence shown here is derived from an EMBL/GenBank/DDBJ whole genome shotgun (WGS) entry which is preliminary data.</text>
</comment>
<keyword evidence="1" id="KW-0805">Transcription regulation</keyword>
<name>A0ABP7ZKV8_9MICO</name>
<dbReference type="PANTHER" id="PTHR44688:SF16">
    <property type="entry name" value="DNA-BINDING TRANSCRIPTIONAL ACTIVATOR DEVR_DOSR"/>
    <property type="match status" value="1"/>
</dbReference>
<keyword evidence="6" id="KW-1185">Reference proteome</keyword>
<dbReference type="Gene3D" id="1.10.10.10">
    <property type="entry name" value="Winged helix-like DNA-binding domain superfamily/Winged helix DNA-binding domain"/>
    <property type="match status" value="1"/>
</dbReference>
<dbReference type="InterPro" id="IPR000792">
    <property type="entry name" value="Tscrpt_reg_LuxR_C"/>
</dbReference>
<evidence type="ECO:0000256" key="3">
    <source>
        <dbReference type="ARBA" id="ARBA00023163"/>
    </source>
</evidence>
<dbReference type="EMBL" id="BAABBV010000001">
    <property type="protein sequence ID" value="GAA4162150.1"/>
    <property type="molecule type" value="Genomic_DNA"/>
</dbReference>
<sequence length="376" mass="40862">MQHSLVAERARGDLEVLARAGLELETFLSEAVESLGRALPHVGACIGTHDPATRLLTSARKYGMLAGSNENDGLFGQIEYESDETTTFRRMFDDGRTAVSMHLETGGELERSVRMSRLMVPAYGFTDEVRVLFRAGETFWGSMSLFRGAGDPAFTASDGEFVAELASSFARGIRNGILVQVAGASAMTDAGPAVVIVDRDDEIVQFSAGAAARLELLRSADHSADPMAMLAGLVATARRRLRGENVPQARIRVRSADGLWLLLHASALTGTAERAGDVVVTIEEARPPEIVTIVVSAFDLTPRERDVTQLVLQGADTRQIAHALHVSPYTVQDHLKSVFDKADVRSRRELIARVYFDQYEPRIGSQLGADGAFARY</sequence>
<evidence type="ECO:0000256" key="1">
    <source>
        <dbReference type="ARBA" id="ARBA00023015"/>
    </source>
</evidence>
<feature type="domain" description="HTH luxR-type" evidence="4">
    <location>
        <begin position="293"/>
        <end position="359"/>
    </location>
</feature>
<dbReference type="SUPFAM" id="SSF46894">
    <property type="entry name" value="C-terminal effector domain of the bipartite response regulators"/>
    <property type="match status" value="1"/>
</dbReference>
<dbReference type="CDD" id="cd06170">
    <property type="entry name" value="LuxR_C_like"/>
    <property type="match status" value="1"/>
</dbReference>
<evidence type="ECO:0000313" key="5">
    <source>
        <dbReference type="EMBL" id="GAA4162150.1"/>
    </source>
</evidence>
<keyword evidence="3" id="KW-0804">Transcription</keyword>
<evidence type="ECO:0000256" key="2">
    <source>
        <dbReference type="ARBA" id="ARBA00023125"/>
    </source>
</evidence>
<dbReference type="PANTHER" id="PTHR44688">
    <property type="entry name" value="DNA-BINDING TRANSCRIPTIONAL ACTIVATOR DEVR_DOSR"/>
    <property type="match status" value="1"/>
</dbReference>
<dbReference type="Proteomes" id="UP001415169">
    <property type="component" value="Unassembled WGS sequence"/>
</dbReference>
<dbReference type="Pfam" id="PF00196">
    <property type="entry name" value="GerE"/>
    <property type="match status" value="1"/>
</dbReference>
<gene>
    <name evidence="5" type="ORF">GCM10022286_20770</name>
</gene>
<dbReference type="InterPro" id="IPR036388">
    <property type="entry name" value="WH-like_DNA-bd_sf"/>
</dbReference>